<feature type="non-terminal residue" evidence="1">
    <location>
        <position position="324"/>
    </location>
</feature>
<protein>
    <submittedName>
        <fullName evidence="1">Uncharacterized protein</fullName>
    </submittedName>
</protein>
<name>A0A0T6B761_9SCAR</name>
<gene>
    <name evidence="1" type="ORF">AMK59_3909</name>
</gene>
<accession>A0A0T6B761</accession>
<sequence length="324" mass="36186">RTPPRSPLLNISPEDVERMVEEEAIDVNKTLRLKPLDLKVYSPKSYTTRKREQELKLTYTSVVELQDSIVVPEPSPDQEQEEVQPEMMATIMFTEESKLGLESQPAEMYDLLFPEKRDGTMMTVNSVAPAPLQDILVPHQLPENFHATGATPEIQTAISTVEVKGDSKPSGNAFCETAGEQTKIKNIARRKKKKLTDVPLLAEEMPPWGVEDMEPLVEAVGAPLRSSLIATVSKTGEEEEGEAPPAPPEEEDVAIDYMLQLEPPTHISRVQLRGSTRPSWFQGYYLALPEIPNLVRVEKTAENALVSAWRAVQPNYFPDDSIIT</sequence>
<evidence type="ECO:0000313" key="1">
    <source>
        <dbReference type="EMBL" id="KRT83158.1"/>
    </source>
</evidence>
<comment type="caution">
    <text evidence="1">The sequence shown here is derived from an EMBL/GenBank/DDBJ whole genome shotgun (WGS) entry which is preliminary data.</text>
</comment>
<keyword evidence="2" id="KW-1185">Reference proteome</keyword>
<reference evidence="1 2" key="1">
    <citation type="submission" date="2015-09" db="EMBL/GenBank/DDBJ databases">
        <title>Draft genome of the scarab beetle Oryctes borbonicus.</title>
        <authorList>
            <person name="Meyer J.M."/>
            <person name="Markov G.V."/>
            <person name="Baskaran P."/>
            <person name="Herrmann M."/>
            <person name="Sommer R.J."/>
            <person name="Roedelsperger C."/>
        </authorList>
    </citation>
    <scope>NUCLEOTIDE SEQUENCE [LARGE SCALE GENOMIC DNA]</scope>
    <source>
        <strain evidence="1">OB123</strain>
        <tissue evidence="1">Whole animal</tissue>
    </source>
</reference>
<organism evidence="1 2">
    <name type="scientific">Oryctes borbonicus</name>
    <dbReference type="NCBI Taxonomy" id="1629725"/>
    <lineage>
        <taxon>Eukaryota</taxon>
        <taxon>Metazoa</taxon>
        <taxon>Ecdysozoa</taxon>
        <taxon>Arthropoda</taxon>
        <taxon>Hexapoda</taxon>
        <taxon>Insecta</taxon>
        <taxon>Pterygota</taxon>
        <taxon>Neoptera</taxon>
        <taxon>Endopterygota</taxon>
        <taxon>Coleoptera</taxon>
        <taxon>Polyphaga</taxon>
        <taxon>Scarabaeiformia</taxon>
        <taxon>Scarabaeidae</taxon>
        <taxon>Dynastinae</taxon>
        <taxon>Oryctes</taxon>
    </lineage>
</organism>
<evidence type="ECO:0000313" key="2">
    <source>
        <dbReference type="Proteomes" id="UP000051574"/>
    </source>
</evidence>
<proteinExistence type="predicted"/>
<dbReference type="AlphaFoldDB" id="A0A0T6B761"/>
<dbReference type="OrthoDB" id="6609991at2759"/>
<feature type="non-terminal residue" evidence="1">
    <location>
        <position position="1"/>
    </location>
</feature>
<dbReference type="Proteomes" id="UP000051574">
    <property type="component" value="Unassembled WGS sequence"/>
</dbReference>
<dbReference type="EMBL" id="LJIG01009399">
    <property type="protein sequence ID" value="KRT83158.1"/>
    <property type="molecule type" value="Genomic_DNA"/>
</dbReference>